<organism evidence="1 2">
    <name type="scientific">Pontibacter toksunensis</name>
    <dbReference type="NCBI Taxonomy" id="1332631"/>
    <lineage>
        <taxon>Bacteria</taxon>
        <taxon>Pseudomonadati</taxon>
        <taxon>Bacteroidota</taxon>
        <taxon>Cytophagia</taxon>
        <taxon>Cytophagales</taxon>
        <taxon>Hymenobacteraceae</taxon>
        <taxon>Pontibacter</taxon>
    </lineage>
</organism>
<accession>A0ABW6BXE9</accession>
<protein>
    <recommendedName>
        <fullName evidence="3">Nucleotide-diphospho-sugar transferase</fullName>
    </recommendedName>
</protein>
<comment type="caution">
    <text evidence="1">The sequence shown here is derived from an EMBL/GenBank/DDBJ whole genome shotgun (WGS) entry which is preliminary data.</text>
</comment>
<dbReference type="RefSeq" id="WP_377485912.1">
    <property type="nucleotide sequence ID" value="NZ_JBHUOX010000010.1"/>
</dbReference>
<reference evidence="2" key="1">
    <citation type="journal article" date="2019" name="Int. J. Syst. Evol. Microbiol.">
        <title>The Global Catalogue of Microorganisms (GCM) 10K type strain sequencing project: providing services to taxonomists for standard genome sequencing and annotation.</title>
        <authorList>
            <consortium name="The Broad Institute Genomics Platform"/>
            <consortium name="The Broad Institute Genome Sequencing Center for Infectious Disease"/>
            <person name="Wu L."/>
            <person name="Ma J."/>
        </authorList>
    </citation>
    <scope>NUCLEOTIDE SEQUENCE [LARGE SCALE GENOMIC DNA]</scope>
    <source>
        <strain evidence="2">KCTC 23984</strain>
    </source>
</reference>
<sequence length="368" mass="42714">MKNIILLSYEREADYRMAVFAVLSFWAWFSGKKSDVRIFIFTDNPGFFYPLLSDFPIEYEYLSASKLESMLGGMDYIHRRKIAVVDEVFQRFPSDDLVFLDSDIFFMSDALPWLESFAPGKSYMHLAEHTFEGAVRHNASFNHEHYPIALIKLIESKTFTVRKKVKSFHKKQVYWNSGVLGLTKESAPLLPDVFTLNDEFYSATRWHISEQLAFSLVLQTATQILPCDQYILHYWGQRQKKFIDKILLSVYNDGFTCLDLENKLATVKKLSLRFPKLIQADKLKERSIDAFSRNCFLSGCKNALYGLAKTPFDFNFLRELVSVAQQKFMRGGNNKEAEAMHDFFSSTEEAYQSQEEHIDSDSAHRKAK</sequence>
<evidence type="ECO:0008006" key="3">
    <source>
        <dbReference type="Google" id="ProtNLM"/>
    </source>
</evidence>
<evidence type="ECO:0000313" key="1">
    <source>
        <dbReference type="EMBL" id="MFD3001629.1"/>
    </source>
</evidence>
<proteinExistence type="predicted"/>
<keyword evidence="2" id="KW-1185">Reference proteome</keyword>
<dbReference type="EMBL" id="JBHUOX010000010">
    <property type="protein sequence ID" value="MFD3001629.1"/>
    <property type="molecule type" value="Genomic_DNA"/>
</dbReference>
<evidence type="ECO:0000313" key="2">
    <source>
        <dbReference type="Proteomes" id="UP001597641"/>
    </source>
</evidence>
<name>A0ABW6BXE9_9BACT</name>
<dbReference type="Proteomes" id="UP001597641">
    <property type="component" value="Unassembled WGS sequence"/>
</dbReference>
<gene>
    <name evidence="1" type="ORF">ACFS7Z_14755</name>
</gene>